<feature type="region of interest" description="Disordered" evidence="11">
    <location>
        <begin position="406"/>
        <end position="600"/>
    </location>
</feature>
<dbReference type="PROSITE" id="PS51354">
    <property type="entry name" value="GLUTAREDOXIN_2"/>
    <property type="match status" value="1"/>
</dbReference>
<accession>U5HC40</accession>
<dbReference type="InterPro" id="IPR011899">
    <property type="entry name" value="Glutaredoxin_euk/vir"/>
</dbReference>
<keyword evidence="3" id="KW-0813">Transport</keyword>
<dbReference type="SUPFAM" id="SSF52833">
    <property type="entry name" value="Thioredoxin-like"/>
    <property type="match status" value="1"/>
</dbReference>
<evidence type="ECO:0000256" key="6">
    <source>
        <dbReference type="ARBA" id="ARBA00022801"/>
    </source>
</evidence>
<dbReference type="PRINTS" id="PR00160">
    <property type="entry name" value="GLUTAREDOXIN"/>
</dbReference>
<feature type="region of interest" description="Disordered" evidence="11">
    <location>
        <begin position="1"/>
        <end position="110"/>
    </location>
</feature>
<sequence>MALRPTLLNSSSRMLSQSARNGAAQLSSAPRPKVLGAAADQLLKQQQPPPAAAAPARAQPAAAPDGGVGGAPLPPSRPFSNQAAAQAQRPANPEPATPPQADNKMSVKQTVDKHIKDGHVVVFSKSYCPYCKATKQLLSQLDAKATVFELDQMEEGSDWQAYLGEKTGQRTVPSVWIDGEFIGGNSDVQSAHGSGKLQKLLKQAELLPYIYHERSSSPISDDWGHHAINNLLQRAAFRPHDLALIACDSHPEPDEHDADDDDDDDDNEAVDEEKWLTQDRRNEAWNCHAPSRYTTPTVMKKTAGKYHIFFNSSSDFEVYKRHPEVLDAFMLTNESHWITIRRFGSSEWFYNLDSRLPQPGLIPRTELRQTLRMAKAIGYTVFVCEPTLGSGFPPCGGGQASTSNLNWMGRLPGSTSTSHNTLAMNGHLDPNLDPQPNDPRRSTTSSNGKGKRRMIDEEDLTDEDGDDDDVIIDDGDADEDDDVIIVEDSDRQNGGGGRMNPSAKRTRGGEAKRKKRRSDYGEDVGGGVGNDGSSSTPPTNMASTSNSSISAAPTRKETSEEAQMSRAITESMKAARANSTSTSTSNQSPGPNSETTEDLELQRALKASLLDDVEVDEDDHALDDTPSMEELRRRRMNRFALR</sequence>
<dbReference type="InterPro" id="IPR006155">
    <property type="entry name" value="Josephin"/>
</dbReference>
<evidence type="ECO:0000256" key="5">
    <source>
        <dbReference type="ARBA" id="ARBA00022786"/>
    </source>
</evidence>
<evidence type="ECO:0000313" key="14">
    <source>
        <dbReference type="EnsemblFungi" id="MVLG_04729T0"/>
    </source>
</evidence>
<dbReference type="EMBL" id="AEIJ01000466">
    <property type="status" value="NOT_ANNOTATED_CDS"/>
    <property type="molecule type" value="Genomic_DNA"/>
</dbReference>
<gene>
    <name evidence="13" type="ORF">MVLG_04729</name>
</gene>
<keyword evidence="4" id="KW-0645">Protease</keyword>
<dbReference type="PROSITE" id="PS00194">
    <property type="entry name" value="THIOREDOXIN_1"/>
    <property type="match status" value="1"/>
</dbReference>
<keyword evidence="5" id="KW-0833">Ubl conjugation pathway</keyword>
<comment type="catalytic activity">
    <reaction evidence="1">
        <text>2 glutathione + H2O2 = glutathione disulfide + 2 H2O</text>
        <dbReference type="Rhea" id="RHEA:16833"/>
        <dbReference type="ChEBI" id="CHEBI:15377"/>
        <dbReference type="ChEBI" id="CHEBI:16240"/>
        <dbReference type="ChEBI" id="CHEBI:57925"/>
        <dbReference type="ChEBI" id="CHEBI:58297"/>
        <dbReference type="EC" id="1.11.1.9"/>
    </reaction>
</comment>
<keyword evidence="9" id="KW-0676">Redox-active center</keyword>
<dbReference type="SMART" id="SM01246">
    <property type="entry name" value="Josephin"/>
    <property type="match status" value="1"/>
</dbReference>
<dbReference type="InterPro" id="IPR002109">
    <property type="entry name" value="Glutaredoxin"/>
</dbReference>
<dbReference type="InterPro" id="IPR011767">
    <property type="entry name" value="GLR_AS"/>
</dbReference>
<dbReference type="InterPro" id="IPR014025">
    <property type="entry name" value="Glutaredoxin_subgr"/>
</dbReference>
<dbReference type="Proteomes" id="UP000017200">
    <property type="component" value="Unassembled WGS sequence"/>
</dbReference>
<reference evidence="13 15" key="3">
    <citation type="journal article" date="2015" name="BMC Genomics">
        <title>Sex and parasites: genomic and transcriptomic analysis of Microbotryum lychnidis-dioicae, the biotrophic and plant-castrating anther smut fungus.</title>
        <authorList>
            <person name="Perlin M.H."/>
            <person name="Amselem J."/>
            <person name="Fontanillas E."/>
            <person name="Toh S.S."/>
            <person name="Chen Z."/>
            <person name="Goldberg J."/>
            <person name="Duplessis S."/>
            <person name="Henrissat B."/>
            <person name="Young S."/>
            <person name="Zeng Q."/>
            <person name="Aguileta G."/>
            <person name="Petit E."/>
            <person name="Badouin H."/>
            <person name="Andrews J."/>
            <person name="Razeeq D."/>
            <person name="Gabaldon T."/>
            <person name="Quesneville H."/>
            <person name="Giraud T."/>
            <person name="Hood M.E."/>
            <person name="Schultz D.J."/>
            <person name="Cuomo C.A."/>
        </authorList>
    </citation>
    <scope>NUCLEOTIDE SEQUENCE [LARGE SCALE GENOMIC DNA]</scope>
    <source>
        <strain evidence="13">P1A1 Lamole</strain>
        <strain evidence="15">p1A1 Lamole</strain>
    </source>
</reference>
<feature type="compositionally biased region" description="Low complexity" evidence="11">
    <location>
        <begin position="578"/>
        <end position="593"/>
    </location>
</feature>
<evidence type="ECO:0000256" key="11">
    <source>
        <dbReference type="SAM" id="MobiDB-lite"/>
    </source>
</evidence>
<dbReference type="Pfam" id="PF02099">
    <property type="entry name" value="Josephin"/>
    <property type="match status" value="1"/>
</dbReference>
<dbReference type="CDD" id="cd03419">
    <property type="entry name" value="GRX_GRXh_1_2_like"/>
    <property type="match status" value="1"/>
</dbReference>
<feature type="compositionally biased region" description="Acidic residues" evidence="11">
    <location>
        <begin position="456"/>
        <end position="487"/>
    </location>
</feature>
<dbReference type="PROSITE" id="PS00195">
    <property type="entry name" value="GLUTAREDOXIN_1"/>
    <property type="match status" value="1"/>
</dbReference>
<name>U5HC40_USTV1</name>
<evidence type="ECO:0000259" key="12">
    <source>
        <dbReference type="SMART" id="SM01246"/>
    </source>
</evidence>
<dbReference type="GO" id="GO:0004843">
    <property type="term" value="F:cysteine-type deubiquitinase activity"/>
    <property type="evidence" value="ECO:0007669"/>
    <property type="project" value="UniProtKB-EC"/>
</dbReference>
<reference evidence="14" key="4">
    <citation type="submission" date="2015-06" db="UniProtKB">
        <authorList>
            <consortium name="EnsemblFungi"/>
        </authorList>
    </citation>
    <scope>IDENTIFICATION</scope>
</reference>
<evidence type="ECO:0000256" key="10">
    <source>
        <dbReference type="ARBA" id="ARBA00035808"/>
    </source>
</evidence>
<dbReference type="GO" id="GO:0006508">
    <property type="term" value="P:proteolysis"/>
    <property type="evidence" value="ECO:0007669"/>
    <property type="project" value="UniProtKB-KW"/>
</dbReference>
<evidence type="ECO:0000256" key="2">
    <source>
        <dbReference type="ARBA" id="ARBA00000707"/>
    </source>
</evidence>
<dbReference type="GO" id="GO:0016579">
    <property type="term" value="P:protein deubiquitination"/>
    <property type="evidence" value="ECO:0007669"/>
    <property type="project" value="InterPro"/>
</dbReference>
<dbReference type="HOGENOM" id="CLU_426542_0_0_1"/>
<feature type="domain" description="Josephin" evidence="12">
    <location>
        <begin position="224"/>
        <end position="387"/>
    </location>
</feature>
<dbReference type="AlphaFoldDB" id="U5HC40"/>
<dbReference type="GO" id="GO:0034599">
    <property type="term" value="P:cellular response to oxidative stress"/>
    <property type="evidence" value="ECO:0007669"/>
    <property type="project" value="TreeGrafter"/>
</dbReference>
<dbReference type="OrthoDB" id="418495at2759"/>
<dbReference type="GO" id="GO:0004602">
    <property type="term" value="F:glutathione peroxidase activity"/>
    <property type="evidence" value="ECO:0007669"/>
    <property type="project" value="UniProtKB-EC"/>
</dbReference>
<keyword evidence="15" id="KW-1185">Reference proteome</keyword>
<dbReference type="PANTHER" id="PTHR45694:SF18">
    <property type="entry name" value="GLUTAREDOXIN-1-RELATED"/>
    <property type="match status" value="1"/>
</dbReference>
<dbReference type="InterPro" id="IPR017937">
    <property type="entry name" value="Thioredoxin_CS"/>
</dbReference>
<dbReference type="GO" id="GO:0004364">
    <property type="term" value="F:glutathione transferase activity"/>
    <property type="evidence" value="ECO:0007669"/>
    <property type="project" value="UniProtKB-EC"/>
</dbReference>
<evidence type="ECO:0000256" key="7">
    <source>
        <dbReference type="ARBA" id="ARBA00022982"/>
    </source>
</evidence>
<dbReference type="Pfam" id="PF00462">
    <property type="entry name" value="Glutaredoxin"/>
    <property type="match status" value="1"/>
</dbReference>
<dbReference type="PANTHER" id="PTHR45694">
    <property type="entry name" value="GLUTAREDOXIN 2"/>
    <property type="match status" value="1"/>
</dbReference>
<evidence type="ECO:0000313" key="13">
    <source>
        <dbReference type="EMBL" id="KDE04869.1"/>
    </source>
</evidence>
<dbReference type="STRING" id="683840.U5HC40"/>
<feature type="compositionally biased region" description="Low complexity" evidence="11">
    <location>
        <begin position="82"/>
        <end position="91"/>
    </location>
</feature>
<dbReference type="OMA" id="PHIYHET"/>
<feature type="compositionally biased region" description="Polar residues" evidence="11">
    <location>
        <begin position="536"/>
        <end position="551"/>
    </location>
</feature>
<reference evidence="15" key="1">
    <citation type="submission" date="2010-11" db="EMBL/GenBank/DDBJ databases">
        <title>The genome sequence of Microbotryum violaceum strain p1A1 Lamole.</title>
        <authorList>
            <person name="Cuomo C."/>
            <person name="Perlin M."/>
            <person name="Young S.K."/>
            <person name="Zeng Q."/>
            <person name="Gargeya S."/>
            <person name="Alvarado L."/>
            <person name="Berlin A."/>
            <person name="Chapman S.B."/>
            <person name="Chen Z."/>
            <person name="Freedman E."/>
            <person name="Gellesch M."/>
            <person name="Goldberg J."/>
            <person name="Griggs A."/>
            <person name="Gujja S."/>
            <person name="Heilman E."/>
            <person name="Heiman D."/>
            <person name="Howarth C."/>
            <person name="Mehta T."/>
            <person name="Neiman D."/>
            <person name="Pearson M."/>
            <person name="Roberts A."/>
            <person name="Saif S."/>
            <person name="Shea T."/>
            <person name="Shenoy N."/>
            <person name="Sisk P."/>
            <person name="Stolte C."/>
            <person name="Sykes S."/>
            <person name="White J."/>
            <person name="Yandava C."/>
            <person name="Haas B."/>
            <person name="Nusbaum C."/>
            <person name="Birren B."/>
        </authorList>
    </citation>
    <scope>NUCLEOTIDE SEQUENCE [LARGE SCALE GENOMIC DNA]</scope>
    <source>
        <strain evidence="15">p1A1 Lamole</strain>
    </source>
</reference>
<dbReference type="Gene3D" id="3.40.30.10">
    <property type="entry name" value="Glutaredoxin"/>
    <property type="match status" value="1"/>
</dbReference>
<feature type="compositionally biased region" description="Low complexity" evidence="11">
    <location>
        <begin position="37"/>
        <end position="46"/>
    </location>
</feature>
<keyword evidence="7" id="KW-0249">Electron transport</keyword>
<keyword evidence="6" id="KW-0378">Hydrolase</keyword>
<evidence type="ECO:0000313" key="15">
    <source>
        <dbReference type="Proteomes" id="UP000017200"/>
    </source>
</evidence>
<evidence type="ECO:0000256" key="8">
    <source>
        <dbReference type="ARBA" id="ARBA00023157"/>
    </source>
</evidence>
<dbReference type="GO" id="GO:0015038">
    <property type="term" value="F:glutathione disulfide oxidoreductase activity"/>
    <property type="evidence" value="ECO:0007669"/>
    <property type="project" value="TreeGrafter"/>
</dbReference>
<feature type="region of interest" description="Disordered" evidence="11">
    <location>
        <begin position="247"/>
        <end position="269"/>
    </location>
</feature>
<dbReference type="FunFam" id="3.40.30.10:FF:000026">
    <property type="entry name" value="Glutaredoxin 2"/>
    <property type="match status" value="1"/>
</dbReference>
<comment type="catalytic activity">
    <reaction evidence="10">
        <text>1-chloro-2,4-dinitrobenzene + glutathione = 2,4-dinitrophenyl-S-glutathione + chloride + H(+)</text>
        <dbReference type="Rhea" id="RHEA:51220"/>
        <dbReference type="ChEBI" id="CHEBI:15378"/>
        <dbReference type="ChEBI" id="CHEBI:17996"/>
        <dbReference type="ChEBI" id="CHEBI:34718"/>
        <dbReference type="ChEBI" id="CHEBI:57925"/>
        <dbReference type="ChEBI" id="CHEBI:133977"/>
        <dbReference type="EC" id="2.5.1.18"/>
    </reaction>
</comment>
<evidence type="ECO:0000256" key="9">
    <source>
        <dbReference type="ARBA" id="ARBA00023284"/>
    </source>
</evidence>
<dbReference type="Gene3D" id="1.10.287.10">
    <property type="entry name" value="S15/NS1, RNA-binding"/>
    <property type="match status" value="1"/>
</dbReference>
<dbReference type="InterPro" id="IPR036249">
    <property type="entry name" value="Thioredoxin-like_sf"/>
</dbReference>
<dbReference type="NCBIfam" id="TIGR02180">
    <property type="entry name" value="GRX_euk"/>
    <property type="match status" value="1"/>
</dbReference>
<keyword evidence="8" id="KW-1015">Disulfide bond</keyword>
<protein>
    <recommendedName>
        <fullName evidence="12">Josephin domain-containing protein</fullName>
    </recommendedName>
</protein>
<dbReference type="Gene3D" id="3.90.70.40">
    <property type="match status" value="1"/>
</dbReference>
<reference evidence="13" key="2">
    <citation type="submission" date="2010-11" db="EMBL/GenBank/DDBJ databases">
        <authorList>
            <consortium name="The Broad Institute Genome Sequencing Platform"/>
            <person name="Earl A."/>
            <person name="Ward D."/>
            <person name="Feldgarden M."/>
            <person name="Gevers D."/>
            <person name="Butler R."/>
            <person name="Young S.K."/>
            <person name="Zeng Q."/>
            <person name="Gargeya S."/>
            <person name="Fitzgerald M."/>
            <person name="Haas B."/>
            <person name="Abouelleil A."/>
            <person name="Alvarado L."/>
            <person name="Arachchi H.M."/>
            <person name="Berlin A."/>
            <person name="Brown A."/>
            <person name="Chapman S.B."/>
            <person name="Chen Z."/>
            <person name="Dunbar C."/>
            <person name="Freedman E."/>
            <person name="Gearin G."/>
            <person name="Gellesch M."/>
            <person name="Goldberg J."/>
            <person name="Griggs A."/>
            <person name="Gujja S."/>
            <person name="Heilman E."/>
            <person name="Heiman D."/>
            <person name="Howarth C."/>
            <person name="Larson L."/>
            <person name="Lui A."/>
            <person name="MacDonald P.J.P."/>
            <person name="Mehta T."/>
            <person name="Montmayeur A."/>
            <person name="Murphy C."/>
            <person name="Neiman D."/>
            <person name="Pearson M."/>
            <person name="Priest M."/>
            <person name="Roberts A."/>
            <person name="Saif S."/>
            <person name="Shea T."/>
            <person name="Shenoy N."/>
            <person name="Sisk P."/>
            <person name="Stolte C."/>
            <person name="Sykes S."/>
            <person name="White J."/>
            <person name="Yandava C."/>
            <person name="Wortman J."/>
            <person name="Nusbaum C."/>
            <person name="Birren B."/>
        </authorList>
    </citation>
    <scope>NUCLEOTIDE SEQUENCE</scope>
    <source>
        <strain evidence="13">P1A1 Lamole</strain>
    </source>
</reference>
<evidence type="ECO:0000256" key="4">
    <source>
        <dbReference type="ARBA" id="ARBA00022670"/>
    </source>
</evidence>
<dbReference type="EMBL" id="GL541697">
    <property type="protein sequence ID" value="KDE04869.1"/>
    <property type="molecule type" value="Genomic_DNA"/>
</dbReference>
<evidence type="ECO:0000256" key="3">
    <source>
        <dbReference type="ARBA" id="ARBA00022448"/>
    </source>
</evidence>
<evidence type="ECO:0000256" key="1">
    <source>
        <dbReference type="ARBA" id="ARBA00000217"/>
    </source>
</evidence>
<feature type="compositionally biased region" description="Acidic residues" evidence="11">
    <location>
        <begin position="254"/>
        <end position="269"/>
    </location>
</feature>
<dbReference type="GO" id="GO:0005737">
    <property type="term" value="C:cytoplasm"/>
    <property type="evidence" value="ECO:0007669"/>
    <property type="project" value="TreeGrafter"/>
</dbReference>
<feature type="compositionally biased region" description="Polar residues" evidence="11">
    <location>
        <begin position="413"/>
        <end position="423"/>
    </location>
</feature>
<dbReference type="EnsemblFungi" id="MVLG_04729T0">
    <property type="protein sequence ID" value="MVLG_04729T0"/>
    <property type="gene ID" value="MVLG_04729"/>
</dbReference>
<proteinExistence type="predicted"/>
<feature type="compositionally biased region" description="Low complexity" evidence="11">
    <location>
        <begin position="53"/>
        <end position="65"/>
    </location>
</feature>
<comment type="catalytic activity">
    <reaction evidence="2">
        <text>Thiol-dependent hydrolysis of ester, thioester, amide, peptide and isopeptide bonds formed by the C-terminal Gly of ubiquitin (a 76-residue protein attached to proteins as an intracellular targeting signal).</text>
        <dbReference type="EC" id="3.4.19.12"/>
    </reaction>
</comment>
<dbReference type="GO" id="GO:0005634">
    <property type="term" value="C:nucleus"/>
    <property type="evidence" value="ECO:0007669"/>
    <property type="project" value="TreeGrafter"/>
</dbReference>
<dbReference type="InParanoid" id="U5HC40"/>
<feature type="compositionally biased region" description="Polar residues" evidence="11">
    <location>
        <begin position="7"/>
        <end position="28"/>
    </location>
</feature>
<organism evidence="13">
    <name type="scientific">Microbotryum lychnidis-dioicae (strain p1A1 Lamole / MvSl-1064)</name>
    <name type="common">Anther smut fungus</name>
    <dbReference type="NCBI Taxonomy" id="683840"/>
    <lineage>
        <taxon>Eukaryota</taxon>
        <taxon>Fungi</taxon>
        <taxon>Dikarya</taxon>
        <taxon>Basidiomycota</taxon>
        <taxon>Pucciniomycotina</taxon>
        <taxon>Microbotryomycetes</taxon>
        <taxon>Microbotryales</taxon>
        <taxon>Microbotryaceae</taxon>
        <taxon>Microbotryum</taxon>
    </lineage>
</organism>